<evidence type="ECO:0000313" key="4">
    <source>
        <dbReference type="Proteomes" id="UP000648182"/>
    </source>
</evidence>
<keyword evidence="4" id="KW-1185">Reference proteome</keyword>
<dbReference type="Proteomes" id="UP000648182">
    <property type="component" value="Unassembled WGS sequence"/>
</dbReference>
<comment type="caution">
    <text evidence="3">The sequence shown here is derived from an EMBL/GenBank/DDBJ whole genome shotgun (WGS) entry which is preliminary data.</text>
</comment>
<keyword evidence="1" id="KW-0812">Transmembrane</keyword>
<feature type="transmembrane region" description="Helical" evidence="1">
    <location>
        <begin position="45"/>
        <end position="63"/>
    </location>
</feature>
<keyword evidence="1" id="KW-0472">Membrane</keyword>
<sequence length="425" mass="47774">MNDIEKKLNEEKRRLSTITAPEELEARLKNFLHSAPPKRLQRSPLLKLAIISLIFIVATGYQFNALAYYGKKLFGFDEVMSGTLKELNDKGLGQVIEKKTVLDDGTDLTINGILTDSNQLVMYYTLGNQKGLDVDTSDLFQPTAITGLLTDSNMESSTFIVSDDGTEIKGTMSFEPVSPFSKKLTLHYWDKEQMKEKRISFPYKPNKAMQAELKQKINKTIKVDKGTISFNSITASPTLTVIKGKMNVKNFDRVSTALDGIELIANGTQVPMVGGEYQSGLLGNKFDVRFDTLPQNLDSLELVVKHFAGYKLLEEKIKLDSSNFEPVTIAGKEMLIQEVTFTSEGLEITIATDKDVMLDDVYVETKNGNIPLSTTLNQTEEEQEHGRLMKVRTLLFKTKSEPESLVIKGMHYLKRYDEKIDIPVK</sequence>
<dbReference type="Pfam" id="PF13786">
    <property type="entry name" value="DUF4179"/>
    <property type="match status" value="1"/>
</dbReference>
<evidence type="ECO:0000256" key="1">
    <source>
        <dbReference type="SAM" id="Phobius"/>
    </source>
</evidence>
<organism evidence="3 4">
    <name type="scientific">Bacillus norwichensis</name>
    <dbReference type="NCBI Taxonomy" id="2762217"/>
    <lineage>
        <taxon>Bacteria</taxon>
        <taxon>Bacillati</taxon>
        <taxon>Bacillota</taxon>
        <taxon>Bacilli</taxon>
        <taxon>Bacillales</taxon>
        <taxon>Bacillaceae</taxon>
        <taxon>Bacillus</taxon>
    </lineage>
</organism>
<evidence type="ECO:0000313" key="3">
    <source>
        <dbReference type="EMBL" id="MBD8004125.1"/>
    </source>
</evidence>
<protein>
    <submittedName>
        <fullName evidence="3">DUF4179 domain-containing protein</fullName>
    </submittedName>
</protein>
<accession>A0ABR8VHA6</accession>
<feature type="domain" description="DUF4179" evidence="2">
    <location>
        <begin position="48"/>
        <end position="126"/>
    </location>
</feature>
<keyword evidence="1" id="KW-1133">Transmembrane helix</keyword>
<dbReference type="InterPro" id="IPR025436">
    <property type="entry name" value="DUF4179"/>
</dbReference>
<name>A0ABR8VHA6_9BACI</name>
<proteinExistence type="predicted"/>
<reference evidence="3 4" key="1">
    <citation type="submission" date="2020-08" db="EMBL/GenBank/DDBJ databases">
        <title>A Genomic Blueprint of the Chicken Gut Microbiome.</title>
        <authorList>
            <person name="Gilroy R."/>
            <person name="Ravi A."/>
            <person name="Getino M."/>
            <person name="Pursley I."/>
            <person name="Horton D.L."/>
            <person name="Alikhan N.-F."/>
            <person name="Baker D."/>
            <person name="Gharbi K."/>
            <person name="Hall N."/>
            <person name="Watson M."/>
            <person name="Adriaenssens E.M."/>
            <person name="Foster-Nyarko E."/>
            <person name="Jarju S."/>
            <person name="Secka A."/>
            <person name="Antonio M."/>
            <person name="Oren A."/>
            <person name="Chaudhuri R."/>
            <person name="La Ragione R.M."/>
            <person name="Hildebrand F."/>
            <person name="Pallen M.J."/>
        </authorList>
    </citation>
    <scope>NUCLEOTIDE SEQUENCE [LARGE SCALE GENOMIC DNA]</scope>
    <source>
        <strain evidence="3 4">Sa1BUA2</strain>
    </source>
</reference>
<gene>
    <name evidence="3" type="ORF">H9631_03455</name>
</gene>
<dbReference type="EMBL" id="JACSPV010000004">
    <property type="protein sequence ID" value="MBD8004125.1"/>
    <property type="molecule type" value="Genomic_DNA"/>
</dbReference>
<evidence type="ECO:0000259" key="2">
    <source>
        <dbReference type="Pfam" id="PF13786"/>
    </source>
</evidence>
<dbReference type="RefSeq" id="WP_191809975.1">
    <property type="nucleotide sequence ID" value="NZ_JACSPV010000004.1"/>
</dbReference>